<evidence type="ECO:0000259" key="2">
    <source>
        <dbReference type="PROSITE" id="PS51704"/>
    </source>
</evidence>
<organism evidence="3 4">
    <name type="scientific">Eupransor demetentiae</name>
    <dbReference type="NCBI Taxonomy" id="3109584"/>
    <lineage>
        <taxon>Bacteria</taxon>
        <taxon>Bacillati</taxon>
        <taxon>Bacillota</taxon>
        <taxon>Bacilli</taxon>
        <taxon>Lactobacillales</taxon>
        <taxon>Lactobacillaceae</taxon>
        <taxon>Eupransor</taxon>
    </lineage>
</organism>
<dbReference type="InterPro" id="IPR018476">
    <property type="entry name" value="GlyceroP-diester-Pdiesterase_M"/>
</dbReference>
<feature type="transmembrane region" description="Helical" evidence="1">
    <location>
        <begin position="158"/>
        <end position="184"/>
    </location>
</feature>
<dbReference type="Pfam" id="PF03009">
    <property type="entry name" value="GDPD"/>
    <property type="match status" value="1"/>
</dbReference>
<dbReference type="InterPro" id="IPR030395">
    <property type="entry name" value="GP_PDE_dom"/>
</dbReference>
<feature type="transmembrane region" description="Helical" evidence="1">
    <location>
        <begin position="223"/>
        <end position="248"/>
    </location>
</feature>
<name>A0ABM9N6A3_9LACO</name>
<keyword evidence="3" id="KW-0378">Hydrolase</keyword>
<dbReference type="PANTHER" id="PTHR46211">
    <property type="entry name" value="GLYCEROPHOSPHORYL DIESTER PHOSPHODIESTERASE"/>
    <property type="match status" value="1"/>
</dbReference>
<dbReference type="CDD" id="cd08579">
    <property type="entry name" value="GDPD_memb_like"/>
    <property type="match status" value="1"/>
</dbReference>
<dbReference type="PROSITE" id="PS51704">
    <property type="entry name" value="GP_PDE"/>
    <property type="match status" value="1"/>
</dbReference>
<feature type="transmembrane region" description="Helical" evidence="1">
    <location>
        <begin position="268"/>
        <end position="289"/>
    </location>
</feature>
<dbReference type="Pfam" id="PF10110">
    <property type="entry name" value="GPDPase_memb"/>
    <property type="match status" value="1"/>
</dbReference>
<accession>A0ABM9N6A3</accession>
<dbReference type="Proteomes" id="UP001314241">
    <property type="component" value="Unassembled WGS sequence"/>
</dbReference>
<keyword evidence="1" id="KW-0812">Transmembrane</keyword>
<feature type="transmembrane region" description="Helical" evidence="1">
    <location>
        <begin position="21"/>
        <end position="44"/>
    </location>
</feature>
<comment type="caution">
    <text evidence="3">The sequence shown here is derived from an EMBL/GenBank/DDBJ whole genome shotgun (WGS) entry which is preliminary data.</text>
</comment>
<dbReference type="SUPFAM" id="SSF51695">
    <property type="entry name" value="PLC-like phosphodiesterases"/>
    <property type="match status" value="1"/>
</dbReference>
<evidence type="ECO:0000256" key="1">
    <source>
        <dbReference type="SAM" id="Phobius"/>
    </source>
</evidence>
<keyword evidence="4" id="KW-1185">Reference proteome</keyword>
<dbReference type="InterPro" id="IPR017946">
    <property type="entry name" value="PLC-like_Pdiesterase_TIM-brl"/>
</dbReference>
<gene>
    <name evidence="3" type="ORF">R54876_GBNLAHCA_01328</name>
</gene>
<proteinExistence type="predicted"/>
<reference evidence="3 4" key="1">
    <citation type="submission" date="2024-01" db="EMBL/GenBank/DDBJ databases">
        <authorList>
            <person name="Botero Cardona J."/>
        </authorList>
    </citation>
    <scope>NUCLEOTIDE SEQUENCE [LARGE SCALE GENOMIC DNA]</scope>
    <source>
        <strain evidence="3 4">LMG 33000</strain>
    </source>
</reference>
<protein>
    <submittedName>
        <fullName evidence="3">Membrane domain (UgpQ1)</fullName>
        <ecNumber evidence="3">3.1.4.46</ecNumber>
    </submittedName>
</protein>
<evidence type="ECO:0000313" key="4">
    <source>
        <dbReference type="Proteomes" id="UP001314241"/>
    </source>
</evidence>
<keyword evidence="1" id="KW-1133">Transmembrane helix</keyword>
<keyword evidence="1" id="KW-0472">Membrane</keyword>
<dbReference type="EMBL" id="CAWVOH010000003">
    <property type="protein sequence ID" value="CAK8054753.1"/>
    <property type="molecule type" value="Genomic_DNA"/>
</dbReference>
<dbReference type="EC" id="3.1.4.46" evidence="3"/>
<feature type="domain" description="GP-PDE" evidence="2">
    <location>
        <begin position="344"/>
        <end position="572"/>
    </location>
</feature>
<dbReference type="GO" id="GO:0008889">
    <property type="term" value="F:glycerophosphodiester phosphodiesterase activity"/>
    <property type="evidence" value="ECO:0007669"/>
    <property type="project" value="UniProtKB-EC"/>
</dbReference>
<dbReference type="Gene3D" id="3.20.20.190">
    <property type="entry name" value="Phosphatidylinositol (PI) phosphodiesterase"/>
    <property type="match status" value="1"/>
</dbReference>
<sequence>MKTIRAIDRSRRAFQKNWVAYLILVIAVQAIIKHIFIPIYTLIFEGIMAQFGINYLSYNNLGVLFHYMGLPALEFLILGLLILLTAYAQFAFLIVVIHQIATGQPLSIKRVGGIIWRSLRSISLGSTILFAGYILIILPLVSRLFDSLLLRKLVLPDFILTVIMTNGLYAPLFILLMLALYYVGIRSIRVLPLMLTKQMAFHEAWSASWKETQHKFWFYAWRIILIGLLTEILSWLFTTLAVLAQSYFDGHLASNAGLITALSLTSLVQVLILVVVDVGTVLFAMVILFPTEIPIIKDNYVLDFPNHAKLGSWVPVTIAVVVGLVLLVFNMVYLTDSFSGAKNMTLISHRGVNGDNGVQNTIPVLEKTAKDKPDYVEMDIRETKDHQWVVMHDSNLKHLTGVNAKPEDLTLDELTRLTARENGHAAPVASFDDYLATAERIHQKLLVEIKTSKKDSPDYMQNFNKKYGKRLVKDGSMLHSLDYHVISDIRVMQPKLPASFILPYTLVLPNTPANAYTLEQSTLNQQIVDRAHEKGQKVFAWDIDEEDQMHSMIYLNVDALITDNLSVAKSVVYNEDHNPSYAKKMKQFLNMD</sequence>
<dbReference type="RefSeq" id="WP_349642301.1">
    <property type="nucleotide sequence ID" value="NZ_CAWVOH010000003.1"/>
</dbReference>
<dbReference type="PANTHER" id="PTHR46211:SF8">
    <property type="entry name" value="PHOSPHODIESTERASE"/>
    <property type="match status" value="1"/>
</dbReference>
<feature type="transmembrane region" description="Helical" evidence="1">
    <location>
        <begin position="64"/>
        <end position="97"/>
    </location>
</feature>
<evidence type="ECO:0000313" key="3">
    <source>
        <dbReference type="EMBL" id="CAK8054753.1"/>
    </source>
</evidence>
<feature type="transmembrane region" description="Helical" evidence="1">
    <location>
        <begin position="310"/>
        <end position="334"/>
    </location>
</feature>
<feature type="transmembrane region" description="Helical" evidence="1">
    <location>
        <begin position="118"/>
        <end position="138"/>
    </location>
</feature>